<evidence type="ECO:0000313" key="1">
    <source>
        <dbReference type="EnsemblPlants" id="AET4Gv20626800.16"/>
    </source>
</evidence>
<sequence>MVRSWYYVDKRGCKAQGKPVLLLSVCLLYAHGILDEGYKFNMSVEDAVELAWRARAFITQHFVMEPVVVFILGLGSDRRAPCLQTFGITEFINAKKIIIGFSSVGIV</sequence>
<dbReference type="Proteomes" id="UP000015105">
    <property type="component" value="Chromosome 4D"/>
</dbReference>
<dbReference type="InterPro" id="IPR029055">
    <property type="entry name" value="Ntn_hydrolases_N"/>
</dbReference>
<dbReference type="EnsemblPlants" id="AET4Gv20626800.16">
    <property type="protein sequence ID" value="AET4Gv20626800.16"/>
    <property type="gene ID" value="AET4Gv20626800"/>
</dbReference>
<accession>A0A453IP08</accession>
<reference evidence="1" key="5">
    <citation type="journal article" date="2021" name="G3 (Bethesda)">
        <title>Aegilops tauschii genome assembly Aet v5.0 features greater sequence contiguity and improved annotation.</title>
        <authorList>
            <person name="Wang L."/>
            <person name="Zhu T."/>
            <person name="Rodriguez J.C."/>
            <person name="Deal K.R."/>
            <person name="Dubcovsky J."/>
            <person name="McGuire P.E."/>
            <person name="Lux T."/>
            <person name="Spannagl M."/>
            <person name="Mayer K.F.X."/>
            <person name="Baldrich P."/>
            <person name="Meyers B.C."/>
            <person name="Huo N."/>
            <person name="Gu Y.Q."/>
            <person name="Zhou H."/>
            <person name="Devos K.M."/>
            <person name="Bennetzen J.L."/>
            <person name="Unver T."/>
            <person name="Budak H."/>
            <person name="Gulick P.J."/>
            <person name="Galiba G."/>
            <person name="Kalapos B."/>
            <person name="Nelson D.R."/>
            <person name="Li P."/>
            <person name="You F.M."/>
            <person name="Luo M.C."/>
            <person name="Dvorak J."/>
        </authorList>
    </citation>
    <scope>NUCLEOTIDE SEQUENCE [LARGE SCALE GENOMIC DNA]</scope>
    <source>
        <strain evidence="1">cv. AL8/78</strain>
    </source>
</reference>
<protein>
    <submittedName>
        <fullName evidence="1">Uncharacterized protein</fullName>
    </submittedName>
</protein>
<dbReference type="AlphaFoldDB" id="A0A453IP08"/>
<name>A0A453IP08_AEGTS</name>
<reference evidence="2" key="1">
    <citation type="journal article" date="2014" name="Science">
        <title>Ancient hybridizations among the ancestral genomes of bread wheat.</title>
        <authorList>
            <consortium name="International Wheat Genome Sequencing Consortium,"/>
            <person name="Marcussen T."/>
            <person name="Sandve S.R."/>
            <person name="Heier L."/>
            <person name="Spannagl M."/>
            <person name="Pfeifer M."/>
            <person name="Jakobsen K.S."/>
            <person name="Wulff B.B."/>
            <person name="Steuernagel B."/>
            <person name="Mayer K.F."/>
            <person name="Olsen O.A."/>
        </authorList>
    </citation>
    <scope>NUCLEOTIDE SEQUENCE [LARGE SCALE GENOMIC DNA]</scope>
    <source>
        <strain evidence="2">cv. AL8/78</strain>
    </source>
</reference>
<keyword evidence="2" id="KW-1185">Reference proteome</keyword>
<proteinExistence type="predicted"/>
<dbReference type="SUPFAM" id="SSF56235">
    <property type="entry name" value="N-terminal nucleophile aminohydrolases (Ntn hydrolases)"/>
    <property type="match status" value="1"/>
</dbReference>
<organism evidence="1 2">
    <name type="scientific">Aegilops tauschii subsp. strangulata</name>
    <name type="common">Goatgrass</name>
    <dbReference type="NCBI Taxonomy" id="200361"/>
    <lineage>
        <taxon>Eukaryota</taxon>
        <taxon>Viridiplantae</taxon>
        <taxon>Streptophyta</taxon>
        <taxon>Embryophyta</taxon>
        <taxon>Tracheophyta</taxon>
        <taxon>Spermatophyta</taxon>
        <taxon>Magnoliopsida</taxon>
        <taxon>Liliopsida</taxon>
        <taxon>Poales</taxon>
        <taxon>Poaceae</taxon>
        <taxon>BOP clade</taxon>
        <taxon>Pooideae</taxon>
        <taxon>Triticodae</taxon>
        <taxon>Triticeae</taxon>
        <taxon>Triticinae</taxon>
        <taxon>Aegilops</taxon>
    </lineage>
</organism>
<reference evidence="2" key="2">
    <citation type="journal article" date="2017" name="Nat. Plants">
        <title>The Aegilops tauschii genome reveals multiple impacts of transposons.</title>
        <authorList>
            <person name="Zhao G."/>
            <person name="Zou C."/>
            <person name="Li K."/>
            <person name="Wang K."/>
            <person name="Li T."/>
            <person name="Gao L."/>
            <person name="Zhang X."/>
            <person name="Wang H."/>
            <person name="Yang Z."/>
            <person name="Liu X."/>
            <person name="Jiang W."/>
            <person name="Mao L."/>
            <person name="Kong X."/>
            <person name="Jiao Y."/>
            <person name="Jia J."/>
        </authorList>
    </citation>
    <scope>NUCLEOTIDE SEQUENCE [LARGE SCALE GENOMIC DNA]</scope>
    <source>
        <strain evidence="2">cv. AL8/78</strain>
    </source>
</reference>
<reference evidence="1" key="3">
    <citation type="journal article" date="2017" name="Nature">
        <title>Genome sequence of the progenitor of the wheat D genome Aegilops tauschii.</title>
        <authorList>
            <person name="Luo M.C."/>
            <person name="Gu Y.Q."/>
            <person name="Puiu D."/>
            <person name="Wang H."/>
            <person name="Twardziok S.O."/>
            <person name="Deal K.R."/>
            <person name="Huo N."/>
            <person name="Zhu T."/>
            <person name="Wang L."/>
            <person name="Wang Y."/>
            <person name="McGuire P.E."/>
            <person name="Liu S."/>
            <person name="Long H."/>
            <person name="Ramasamy R.K."/>
            <person name="Rodriguez J.C."/>
            <person name="Van S.L."/>
            <person name="Yuan L."/>
            <person name="Wang Z."/>
            <person name="Xia Z."/>
            <person name="Xiao L."/>
            <person name="Anderson O.D."/>
            <person name="Ouyang S."/>
            <person name="Liang Y."/>
            <person name="Zimin A.V."/>
            <person name="Pertea G."/>
            <person name="Qi P."/>
            <person name="Bennetzen J.L."/>
            <person name="Dai X."/>
            <person name="Dawson M.W."/>
            <person name="Muller H.G."/>
            <person name="Kugler K."/>
            <person name="Rivarola-Duarte L."/>
            <person name="Spannagl M."/>
            <person name="Mayer K.F.X."/>
            <person name="Lu F.H."/>
            <person name="Bevan M.W."/>
            <person name="Leroy P."/>
            <person name="Li P."/>
            <person name="You F.M."/>
            <person name="Sun Q."/>
            <person name="Liu Z."/>
            <person name="Lyons E."/>
            <person name="Wicker T."/>
            <person name="Salzberg S.L."/>
            <person name="Devos K.M."/>
            <person name="Dvorak J."/>
        </authorList>
    </citation>
    <scope>NUCLEOTIDE SEQUENCE [LARGE SCALE GENOMIC DNA]</scope>
    <source>
        <strain evidence="1">cv. AL8/78</strain>
    </source>
</reference>
<evidence type="ECO:0000313" key="2">
    <source>
        <dbReference type="Proteomes" id="UP000015105"/>
    </source>
</evidence>
<reference evidence="1" key="4">
    <citation type="submission" date="2019-03" db="UniProtKB">
        <authorList>
            <consortium name="EnsemblPlants"/>
        </authorList>
    </citation>
    <scope>IDENTIFICATION</scope>
</reference>
<dbReference type="Gramene" id="AET4Gv20626800.16">
    <property type="protein sequence ID" value="AET4Gv20626800.16"/>
    <property type="gene ID" value="AET4Gv20626800"/>
</dbReference>